<comment type="caution">
    <text evidence="6">The sequence shown here is derived from an EMBL/GenBank/DDBJ whole genome shotgun (WGS) entry which is preliminary data.</text>
</comment>
<gene>
    <name evidence="6" type="ORF">PGRI_053800</name>
</gene>
<dbReference type="Gene3D" id="3.50.50.60">
    <property type="entry name" value="FAD/NAD(P)-binding domain"/>
    <property type="match status" value="2"/>
</dbReference>
<dbReference type="OrthoDB" id="74360at2759"/>
<dbReference type="AlphaFoldDB" id="A0A135LC37"/>
<dbReference type="InterPro" id="IPR020946">
    <property type="entry name" value="Flavin_mOase-like"/>
</dbReference>
<reference evidence="6 7" key="1">
    <citation type="journal article" date="2016" name="BMC Genomics">
        <title>Genome sequencing and secondary metabolism of the postharvest pathogen Penicillium griseofulvum.</title>
        <authorList>
            <person name="Banani H."/>
            <person name="Marcet-Houben M."/>
            <person name="Ballester A.R."/>
            <person name="Abbruscato P."/>
            <person name="Gonzalez-Candelas L."/>
            <person name="Gabaldon T."/>
            <person name="Spadaro D."/>
        </authorList>
    </citation>
    <scope>NUCLEOTIDE SEQUENCE [LARGE SCALE GENOMIC DNA]</scope>
    <source>
        <strain evidence="6 7">PG3</strain>
    </source>
</reference>
<evidence type="ECO:0000313" key="7">
    <source>
        <dbReference type="Proteomes" id="UP000070168"/>
    </source>
</evidence>
<dbReference type="Pfam" id="PF00743">
    <property type="entry name" value="FMO-like"/>
    <property type="match status" value="1"/>
</dbReference>
<dbReference type="RefSeq" id="XP_040645060.1">
    <property type="nucleotide sequence ID" value="XM_040793093.1"/>
</dbReference>
<evidence type="ECO:0000256" key="2">
    <source>
        <dbReference type="ARBA" id="ARBA00010139"/>
    </source>
</evidence>
<proteinExistence type="inferred from homology"/>
<dbReference type="InterPro" id="IPR051209">
    <property type="entry name" value="FAD-bind_Monooxygenase_sf"/>
</dbReference>
<dbReference type="GO" id="GO:0004499">
    <property type="term" value="F:N,N-dimethylaniline monooxygenase activity"/>
    <property type="evidence" value="ECO:0007669"/>
    <property type="project" value="InterPro"/>
</dbReference>
<dbReference type="InterPro" id="IPR036188">
    <property type="entry name" value="FAD/NAD-bd_sf"/>
</dbReference>
<dbReference type="STRING" id="5078.A0A135LC37"/>
<comment type="cofactor">
    <cofactor evidence="1">
        <name>FAD</name>
        <dbReference type="ChEBI" id="CHEBI:57692"/>
    </cofactor>
</comment>
<keyword evidence="5" id="KW-0560">Oxidoreductase</keyword>
<dbReference type="GO" id="GO:0050660">
    <property type="term" value="F:flavin adenine dinucleotide binding"/>
    <property type="evidence" value="ECO:0007669"/>
    <property type="project" value="InterPro"/>
</dbReference>
<keyword evidence="3" id="KW-0285">Flavoprotein</keyword>
<evidence type="ECO:0000313" key="6">
    <source>
        <dbReference type="EMBL" id="KXG46524.1"/>
    </source>
</evidence>
<dbReference type="Pfam" id="PF11578">
    <property type="entry name" value="DUF3237"/>
    <property type="match status" value="1"/>
</dbReference>
<dbReference type="OMA" id="FHKTTVW"/>
<dbReference type="EMBL" id="LHQR01000069">
    <property type="protein sequence ID" value="KXG46524.1"/>
    <property type="molecule type" value="Genomic_DNA"/>
</dbReference>
<comment type="similarity">
    <text evidence="2">Belongs to the FAD-binding monooxygenase family.</text>
</comment>
<evidence type="ECO:0000256" key="4">
    <source>
        <dbReference type="ARBA" id="ARBA00022827"/>
    </source>
</evidence>
<accession>A0A135LC37</accession>
<dbReference type="PANTHER" id="PTHR42877">
    <property type="entry name" value="L-ORNITHINE N(5)-MONOOXYGENASE-RELATED"/>
    <property type="match status" value="1"/>
</dbReference>
<name>A0A135LC37_PENPA</name>
<dbReference type="GeneID" id="63708393"/>
<evidence type="ECO:0000256" key="1">
    <source>
        <dbReference type="ARBA" id="ARBA00001974"/>
    </source>
</evidence>
<keyword evidence="4" id="KW-0274">FAD</keyword>
<keyword evidence="7" id="KW-1185">Reference proteome</keyword>
<protein>
    <submittedName>
        <fullName evidence="6">Uncharacterized protein family UPF0311</fullName>
    </submittedName>
</protein>
<dbReference type="Proteomes" id="UP000070168">
    <property type="component" value="Unassembled WGS sequence"/>
</dbReference>
<dbReference type="Gene3D" id="2.40.160.20">
    <property type="match status" value="1"/>
</dbReference>
<dbReference type="PANTHER" id="PTHR42877:SF8">
    <property type="entry name" value="MONOOXYGENASE"/>
    <property type="match status" value="1"/>
</dbReference>
<sequence length="736" mass="83103">MGSIFNNYVEKCHSEPQRLKIVHVGAGAAGLITAYKAKNILSNYELTVYEKNIEVGGTWFENRYPGVGCDVPSHSYAFTFEPNPEWSGYYAGGQEIQRYFVNFAKKHNLYDCIQFETEVIQATWCEDDGEWELELQRKDGTRFLDRCHVLINGSGPLNKWKWPKIDGIHDYRGILTHTANWDSSIDWKNKRVAVIGTGSSGIQIIPQIVKEVESLSVFVRSTQWIVPPAAFQDLRLFPDEPDKSAPPAPAGKHFFTEHEKKVFRTDPARFLEYRKAVDGVMQERFPIFLRDHPMHDMTTELITQLIKARVGPDRDDLVKLFTPKFSPGCRRPTPGDGFLEALTENNVRVVTSGITRFTEKGIQTAEGKEHEFDLIICATGFDVAFAPHFTVTGSNGRTMREEWAKSPNIYLSMTTPNFPNFFFIGGPTGNWAQGSVLITHEVQAEYALQCAAKISNENLHSVTPKQSVTTQWRQHVDSWHEGHSVWAETCQSWMKYNERIQLWSGSMLHMIKTLKTPRFEDYDIKYQEDNMWSYLGDGRTASELKREQGQQVDMAPFMRIRDEPCMSQLSGFPTLRPAYILKLQVGEGQPVGETSSGSTFVHYSTPGGSISTVDGFSPSIDAEVVFAGDWLYFDPDQQHSRMNVKGVAKTTEGEGINFTYSGVSKVSPDLAGIFQGQPKTIPFGLSTMNPTFEVGSPRLKELENSTWVGNGRFLLEGDKLYVEVRISQVTASEDMD</sequence>
<organism evidence="6 7">
    <name type="scientific">Penicillium patulum</name>
    <name type="common">Penicillium griseofulvum</name>
    <dbReference type="NCBI Taxonomy" id="5078"/>
    <lineage>
        <taxon>Eukaryota</taxon>
        <taxon>Fungi</taxon>
        <taxon>Dikarya</taxon>
        <taxon>Ascomycota</taxon>
        <taxon>Pezizomycotina</taxon>
        <taxon>Eurotiomycetes</taxon>
        <taxon>Eurotiomycetidae</taxon>
        <taxon>Eurotiales</taxon>
        <taxon>Aspergillaceae</taxon>
        <taxon>Penicillium</taxon>
    </lineage>
</organism>
<dbReference type="GO" id="GO:0050661">
    <property type="term" value="F:NADP binding"/>
    <property type="evidence" value="ECO:0007669"/>
    <property type="project" value="InterPro"/>
</dbReference>
<dbReference type="SUPFAM" id="SSF51905">
    <property type="entry name" value="FAD/NAD(P)-binding domain"/>
    <property type="match status" value="3"/>
</dbReference>
<evidence type="ECO:0000256" key="5">
    <source>
        <dbReference type="ARBA" id="ARBA00023002"/>
    </source>
</evidence>
<evidence type="ECO:0000256" key="3">
    <source>
        <dbReference type="ARBA" id="ARBA00022630"/>
    </source>
</evidence>